<feature type="domain" description="Metallo-beta-lactamase" evidence="3">
    <location>
        <begin position="194"/>
        <end position="302"/>
    </location>
</feature>
<evidence type="ECO:0000313" key="5">
    <source>
        <dbReference type="Proteomes" id="UP001589862"/>
    </source>
</evidence>
<protein>
    <submittedName>
        <fullName evidence="4">MBL fold metallo-hydrolase</fullName>
    </submittedName>
</protein>
<dbReference type="CDD" id="cd07719">
    <property type="entry name" value="arylsulfatase_AtsA-like_MBL-fold"/>
    <property type="match status" value="1"/>
</dbReference>
<dbReference type="Pfam" id="PF23023">
    <property type="entry name" value="Anti-Pycsar_Apyc1"/>
    <property type="match status" value="1"/>
</dbReference>
<sequence length="338" mass="37303">MTTHHTGPHIVALGTSGGPRWWKGGNRTGIATAVVLPNGDFYLVDAGSGVGRRLEQAGLPLHKMRGIFITHLHSDHTVDLASLGIFGLYEIEGKTDKPIPIVGPGNRGMLPPLSKFATEEPKIVNPENPTPGTAEMFTKLMEAYATDLNDRIIDSRRANPLDLFDPQDVVVPAETGFHPNENMTPDCEPFLVFEDEQVKVYATLVEHPPIAPAFGFRFETAEGSVAFSGDTTFTPNMITLAKDVDLLMHEAIDFDFIEELYGGRTDELSRASKEHHYKSHTSVEDAVRVAQEAGARRLALHHLVPGLDQTKVWERGRNHFDGEFFVPEDLDAISFARD</sequence>
<accession>A0ABV6PBB9</accession>
<name>A0ABV6PBB9_9MICC</name>
<dbReference type="Pfam" id="PF12706">
    <property type="entry name" value="Lactamase_B_2"/>
    <property type="match status" value="1"/>
</dbReference>
<dbReference type="SUPFAM" id="SSF56281">
    <property type="entry name" value="Metallo-hydrolase/oxidoreductase"/>
    <property type="match status" value="1"/>
</dbReference>
<dbReference type="RefSeq" id="WP_377459570.1">
    <property type="nucleotide sequence ID" value="NZ_JBHLUB010000030.1"/>
</dbReference>
<organism evidence="4 5">
    <name type="scientific">Micrococcoides hystricis</name>
    <dbReference type="NCBI Taxonomy" id="1572761"/>
    <lineage>
        <taxon>Bacteria</taxon>
        <taxon>Bacillati</taxon>
        <taxon>Actinomycetota</taxon>
        <taxon>Actinomycetes</taxon>
        <taxon>Micrococcales</taxon>
        <taxon>Micrococcaceae</taxon>
        <taxon>Micrococcoides</taxon>
    </lineage>
</organism>
<gene>
    <name evidence="4" type="ORF">ACFFFR_08535</name>
</gene>
<evidence type="ECO:0000259" key="3">
    <source>
        <dbReference type="Pfam" id="PF12706"/>
    </source>
</evidence>
<keyword evidence="1" id="KW-0540">Nuclease</keyword>
<evidence type="ECO:0000256" key="1">
    <source>
        <dbReference type="ARBA" id="ARBA00022759"/>
    </source>
</evidence>
<keyword evidence="5" id="KW-1185">Reference proteome</keyword>
<dbReference type="InterPro" id="IPR001279">
    <property type="entry name" value="Metallo-B-lactamas"/>
</dbReference>
<dbReference type="PANTHER" id="PTHR46018">
    <property type="entry name" value="ZINC PHOSPHODIESTERASE ELAC PROTEIN 1"/>
    <property type="match status" value="1"/>
</dbReference>
<comment type="caution">
    <text evidence="4">The sequence shown here is derived from an EMBL/GenBank/DDBJ whole genome shotgun (WGS) entry which is preliminary data.</text>
</comment>
<reference evidence="4 5" key="1">
    <citation type="submission" date="2024-09" db="EMBL/GenBank/DDBJ databases">
        <authorList>
            <person name="Sun Q."/>
            <person name="Mori K."/>
        </authorList>
    </citation>
    <scope>NUCLEOTIDE SEQUENCE [LARGE SCALE GENOMIC DNA]</scope>
    <source>
        <strain evidence="4 5">NCAIM B.02604</strain>
    </source>
</reference>
<proteinExistence type="predicted"/>
<evidence type="ECO:0000313" key="4">
    <source>
        <dbReference type="EMBL" id="MFC0582425.1"/>
    </source>
</evidence>
<dbReference type="Proteomes" id="UP001589862">
    <property type="component" value="Unassembled WGS sequence"/>
</dbReference>
<dbReference type="EMBL" id="JBHLUB010000030">
    <property type="protein sequence ID" value="MFC0582425.1"/>
    <property type="molecule type" value="Genomic_DNA"/>
</dbReference>
<dbReference type="PANTHER" id="PTHR46018:SF2">
    <property type="entry name" value="ZINC PHOSPHODIESTERASE ELAC PROTEIN 1"/>
    <property type="match status" value="1"/>
</dbReference>
<dbReference type="Gene3D" id="3.60.15.10">
    <property type="entry name" value="Ribonuclease Z/Hydroxyacylglutathione hydrolase-like"/>
    <property type="match status" value="1"/>
</dbReference>
<keyword evidence="2" id="KW-0378">Hydrolase</keyword>
<keyword evidence="1" id="KW-0255">Endonuclease</keyword>
<dbReference type="InterPro" id="IPR036866">
    <property type="entry name" value="RibonucZ/Hydroxyglut_hydro"/>
</dbReference>
<evidence type="ECO:0000256" key="2">
    <source>
        <dbReference type="ARBA" id="ARBA00022801"/>
    </source>
</evidence>
<dbReference type="InterPro" id="IPR044094">
    <property type="entry name" value="AtsA-like_MBL-fold"/>
</dbReference>